<feature type="transmembrane region" description="Helical" evidence="2">
    <location>
        <begin position="50"/>
        <end position="76"/>
    </location>
</feature>
<feature type="transmembrane region" description="Helical" evidence="2">
    <location>
        <begin position="96"/>
        <end position="129"/>
    </location>
</feature>
<evidence type="ECO:0000256" key="1">
    <source>
        <dbReference type="SAM" id="MobiDB-lite"/>
    </source>
</evidence>
<name>A0A0F6CKQ0_MYCGL</name>
<evidence type="ECO:0000256" key="2">
    <source>
        <dbReference type="SAM" id="Phobius"/>
    </source>
</evidence>
<dbReference type="HOGENOM" id="CLU_1487470_0_0_14"/>
<gene>
    <name evidence="3" type="ORF">GCW_02230</name>
</gene>
<accession>A0A0F6CKQ0</accession>
<dbReference type="Proteomes" id="UP000018735">
    <property type="component" value="Chromosome"/>
</dbReference>
<keyword evidence="2" id="KW-1133">Transmembrane helix</keyword>
<dbReference type="AlphaFoldDB" id="A0A0F6CKQ0"/>
<dbReference type="RefSeq" id="WP_011884464.1">
    <property type="nucleotide sequence ID" value="NC_023030.2"/>
</dbReference>
<evidence type="ECO:0000313" key="3">
    <source>
        <dbReference type="EMBL" id="AHB99672.1"/>
    </source>
</evidence>
<reference evidence="3 4" key="1">
    <citation type="journal article" date="2011" name="PLoS ONE">
        <title>Core proteome of the minimal cell: comparative proteomics of three mollicute species.</title>
        <authorList>
            <person name="Fisunov G.Y."/>
            <person name="Alexeev D.G."/>
            <person name="Bazaleev N.A."/>
            <person name="Ladygina V.G."/>
            <person name="Galyamina M.A."/>
            <person name="Kondratov I.G."/>
            <person name="Zhukova N.A."/>
            <person name="Serebryakova M.V."/>
            <person name="Demina I.A."/>
            <person name="Govorun V.M."/>
        </authorList>
    </citation>
    <scope>NUCLEOTIDE SEQUENCE [LARGE SCALE GENOMIC DNA]</scope>
    <source>
        <strain evidence="3 4">S6</strain>
    </source>
</reference>
<sequence>MSNNDSEILKNNNNNKQVSNNQPSQRAQNPRVNELKDFLNRYKRRVHKPIIVFFILHIIAFLLLVITAALVSAGIVKAGSSGRGSGVTESFNRSVIAGISGGSLSLVSFVLFGIISFAFVILFIMGAFYTANKKVDGLMGSMILFIIAIFFPFLGSILGLISSILAKKNIERQIAELEGNLSAL</sequence>
<feature type="compositionally biased region" description="Low complexity" evidence="1">
    <location>
        <begin position="1"/>
        <end position="25"/>
    </location>
</feature>
<keyword evidence="2" id="KW-0472">Membrane</keyword>
<feature type="region of interest" description="Disordered" evidence="1">
    <location>
        <begin position="1"/>
        <end position="30"/>
    </location>
</feature>
<evidence type="ECO:0000313" key="4">
    <source>
        <dbReference type="Proteomes" id="UP000018735"/>
    </source>
</evidence>
<dbReference type="EMBL" id="CP006916">
    <property type="protein sequence ID" value="AHB99672.1"/>
    <property type="molecule type" value="Genomic_DNA"/>
</dbReference>
<proteinExistence type="predicted"/>
<feature type="transmembrane region" description="Helical" evidence="2">
    <location>
        <begin position="141"/>
        <end position="165"/>
    </location>
</feature>
<organism evidence="3 4">
    <name type="scientific">Mycoplasmoides gallisepticum S6</name>
    <dbReference type="NCBI Taxonomy" id="1006581"/>
    <lineage>
        <taxon>Bacteria</taxon>
        <taxon>Bacillati</taxon>
        <taxon>Mycoplasmatota</taxon>
        <taxon>Mycoplasmoidales</taxon>
        <taxon>Mycoplasmoidaceae</taxon>
        <taxon>Mycoplasmoides</taxon>
    </lineage>
</organism>
<keyword evidence="2" id="KW-0812">Transmembrane</keyword>
<protein>
    <submittedName>
        <fullName evidence="3">Uncharacterized protein</fullName>
    </submittedName>
</protein>
<dbReference type="KEGG" id="mgz:GCW_02230"/>